<organism evidence="5 6">
    <name type="scientific">Coleophoma cylindrospora</name>
    <dbReference type="NCBI Taxonomy" id="1849047"/>
    <lineage>
        <taxon>Eukaryota</taxon>
        <taxon>Fungi</taxon>
        <taxon>Dikarya</taxon>
        <taxon>Ascomycota</taxon>
        <taxon>Pezizomycotina</taxon>
        <taxon>Leotiomycetes</taxon>
        <taxon>Helotiales</taxon>
        <taxon>Dermateaceae</taxon>
        <taxon>Coleophoma</taxon>
    </lineage>
</organism>
<dbReference type="Gene3D" id="4.10.240.10">
    <property type="entry name" value="Zn(2)-C6 fungal-type DNA-binding domain"/>
    <property type="match status" value="1"/>
</dbReference>
<dbReference type="PROSITE" id="PS00463">
    <property type="entry name" value="ZN2_CY6_FUNGAL_1"/>
    <property type="match status" value="1"/>
</dbReference>
<name>A0A3D8RG76_9HELO</name>
<evidence type="ECO:0000259" key="4">
    <source>
        <dbReference type="PROSITE" id="PS50048"/>
    </source>
</evidence>
<dbReference type="Proteomes" id="UP000256645">
    <property type="component" value="Unassembled WGS sequence"/>
</dbReference>
<dbReference type="STRING" id="1849047.A0A3D8RG76"/>
<dbReference type="SMART" id="SM00066">
    <property type="entry name" value="GAL4"/>
    <property type="match status" value="1"/>
</dbReference>
<dbReference type="InterPro" id="IPR007219">
    <property type="entry name" value="XnlR_reg_dom"/>
</dbReference>
<feature type="region of interest" description="Disordered" evidence="3">
    <location>
        <begin position="51"/>
        <end position="79"/>
    </location>
</feature>
<evidence type="ECO:0000313" key="6">
    <source>
        <dbReference type="Proteomes" id="UP000256645"/>
    </source>
</evidence>
<evidence type="ECO:0000256" key="1">
    <source>
        <dbReference type="ARBA" id="ARBA00022723"/>
    </source>
</evidence>
<evidence type="ECO:0000313" key="5">
    <source>
        <dbReference type="EMBL" id="RDW72966.1"/>
    </source>
</evidence>
<dbReference type="GO" id="GO:0003677">
    <property type="term" value="F:DNA binding"/>
    <property type="evidence" value="ECO:0007669"/>
    <property type="project" value="InterPro"/>
</dbReference>
<keyword evidence="6" id="KW-1185">Reference proteome</keyword>
<dbReference type="EMBL" id="PDLM01000007">
    <property type="protein sequence ID" value="RDW72966.1"/>
    <property type="molecule type" value="Genomic_DNA"/>
</dbReference>
<dbReference type="AlphaFoldDB" id="A0A3D8RG76"/>
<reference evidence="5 6" key="1">
    <citation type="journal article" date="2018" name="IMA Fungus">
        <title>IMA Genome-F 9: Draft genome sequence of Annulohypoxylon stygium, Aspergillus mulundensis, Berkeleyomyces basicola (syn. Thielaviopsis basicola), Ceratocystis smalleyi, two Cercospora beticola strains, Coleophoma cylindrospora, Fusarium fracticaudum, Phialophora cf. hyalina, and Morchella septimelata.</title>
        <authorList>
            <person name="Wingfield B.D."/>
            <person name="Bills G.F."/>
            <person name="Dong Y."/>
            <person name="Huang W."/>
            <person name="Nel W.J."/>
            <person name="Swalarsk-Parry B.S."/>
            <person name="Vaghefi N."/>
            <person name="Wilken P.M."/>
            <person name="An Z."/>
            <person name="de Beer Z.W."/>
            <person name="De Vos L."/>
            <person name="Chen L."/>
            <person name="Duong T.A."/>
            <person name="Gao Y."/>
            <person name="Hammerbacher A."/>
            <person name="Kikkert J.R."/>
            <person name="Li Y."/>
            <person name="Li H."/>
            <person name="Li K."/>
            <person name="Li Q."/>
            <person name="Liu X."/>
            <person name="Ma X."/>
            <person name="Naidoo K."/>
            <person name="Pethybridge S.J."/>
            <person name="Sun J."/>
            <person name="Steenkamp E.T."/>
            <person name="van der Nest M.A."/>
            <person name="van Wyk S."/>
            <person name="Wingfield M.J."/>
            <person name="Xiong C."/>
            <person name="Yue Q."/>
            <person name="Zhang X."/>
        </authorList>
    </citation>
    <scope>NUCLEOTIDE SEQUENCE [LARGE SCALE GENOMIC DNA]</scope>
    <source>
        <strain evidence="5 6">BP6252</strain>
    </source>
</reference>
<feature type="domain" description="Zn(2)-C6 fungal-type" evidence="4">
    <location>
        <begin position="21"/>
        <end position="51"/>
    </location>
</feature>
<dbReference type="InterPro" id="IPR001138">
    <property type="entry name" value="Zn2Cys6_DnaBD"/>
</dbReference>
<dbReference type="CDD" id="cd00067">
    <property type="entry name" value="GAL4"/>
    <property type="match status" value="1"/>
</dbReference>
<dbReference type="CDD" id="cd12148">
    <property type="entry name" value="fungal_TF_MHR"/>
    <property type="match status" value="1"/>
</dbReference>
<dbReference type="Pfam" id="PF04082">
    <property type="entry name" value="Fungal_trans"/>
    <property type="match status" value="1"/>
</dbReference>
<dbReference type="PANTHER" id="PTHR47431:SF2">
    <property type="entry name" value="ZN(II)2CYS6 TRANSCRIPTION FACTOR (EUROFUNG)"/>
    <property type="match status" value="1"/>
</dbReference>
<dbReference type="InterPro" id="IPR036864">
    <property type="entry name" value="Zn2-C6_fun-type_DNA-bd_sf"/>
</dbReference>
<dbReference type="Pfam" id="PF00172">
    <property type="entry name" value="Zn_clus"/>
    <property type="match status" value="1"/>
</dbReference>
<dbReference type="PANTHER" id="PTHR47431">
    <property type="entry name" value="ZN(II)2CYS6 TRANSCRIPTION FACTOR (EUROFUNG)-RELATED"/>
    <property type="match status" value="1"/>
</dbReference>
<evidence type="ECO:0000256" key="2">
    <source>
        <dbReference type="ARBA" id="ARBA00023242"/>
    </source>
</evidence>
<dbReference type="GO" id="GO:0000981">
    <property type="term" value="F:DNA-binding transcription factor activity, RNA polymerase II-specific"/>
    <property type="evidence" value="ECO:0007669"/>
    <property type="project" value="InterPro"/>
</dbReference>
<dbReference type="GO" id="GO:0006351">
    <property type="term" value="P:DNA-templated transcription"/>
    <property type="evidence" value="ECO:0007669"/>
    <property type="project" value="InterPro"/>
</dbReference>
<dbReference type="SMART" id="SM00906">
    <property type="entry name" value="Fungal_trans"/>
    <property type="match status" value="1"/>
</dbReference>
<dbReference type="SUPFAM" id="SSF57701">
    <property type="entry name" value="Zn2/Cys6 DNA-binding domain"/>
    <property type="match status" value="1"/>
</dbReference>
<dbReference type="PROSITE" id="PS50048">
    <property type="entry name" value="ZN2_CY6_FUNGAL_2"/>
    <property type="match status" value="1"/>
</dbReference>
<gene>
    <name evidence="5" type="ORF">BP6252_06873</name>
</gene>
<dbReference type="OrthoDB" id="10067394at2759"/>
<dbReference type="GO" id="GO:0008270">
    <property type="term" value="F:zinc ion binding"/>
    <property type="evidence" value="ECO:0007669"/>
    <property type="project" value="InterPro"/>
</dbReference>
<protein>
    <recommendedName>
        <fullName evidence="4">Zn(2)-C6 fungal-type domain-containing protein</fullName>
    </recommendedName>
</protein>
<sequence>MAASPKILSPAEEPSRPAPLACTTCRRKHLKCDAKQPICSRCAGGALQCSYTPSRRGHRGSTRSQEPELGRGQFSILTPSTAPDLTAQRRVSATVETTTGFPSPIPTEAFVYPRSNSDDRRNNTMDYYRMSYGTPPQQPASPPYRPASGSGTPIEEKQLTNLFYTYFHPAHPILLPKSLYFTRDYPPYLRLVVQFIGSHYSSAVSSDHLRSATAKELADDSQNSPFMVQARLLYAIALHGRNEIKEAQAMLAQAVSLALELGMNRRDFASTHGRQQVIEEESLRRTWWELYVIDGIMAAFWRKSEFNIHSVTSDVLLPCEEATYTDGSCVAGAPSVSQFDGRLFADDEIQFSSFCYRIEAVRILARVLALTGAREVHQDQVQAVDNALAGWAHHLPPTKADIINTFGEVDEILFQAHMIIQYASIFLHFPRSNLLSTLAATADIAGGQRDIHVSPTSTQHTHAIKATEASKQLSNLAALRLPVQNHTPFFICGLVLSAVVQLSACSVHAGNCLEQHRDRVTLIIGVLKSLSRTWQFSQVVLQQIKKVAAEVFNVGCSKSKEPQQAATHDSGIDTSVGDDTSWLDNLDIQALQNLMPFDTEMVYAEPS</sequence>
<keyword evidence="2" id="KW-0539">Nucleus</keyword>
<comment type="caution">
    <text evidence="5">The sequence shown here is derived from an EMBL/GenBank/DDBJ whole genome shotgun (WGS) entry which is preliminary data.</text>
</comment>
<evidence type="ECO:0000256" key="3">
    <source>
        <dbReference type="SAM" id="MobiDB-lite"/>
    </source>
</evidence>
<accession>A0A3D8RG76</accession>
<proteinExistence type="predicted"/>
<keyword evidence="1" id="KW-0479">Metal-binding</keyword>